<feature type="domain" description="FAD-binding" evidence="3">
    <location>
        <begin position="3"/>
        <end position="337"/>
    </location>
</feature>
<protein>
    <submittedName>
        <fullName evidence="4">FAD-dependent urate hydroxylase HpxO</fullName>
    </submittedName>
</protein>
<name>A0ABP5H7I7_9ACTN</name>
<dbReference type="Proteomes" id="UP001500751">
    <property type="component" value="Unassembled WGS sequence"/>
</dbReference>
<dbReference type="PANTHER" id="PTHR13789">
    <property type="entry name" value="MONOOXYGENASE"/>
    <property type="match status" value="1"/>
</dbReference>
<evidence type="ECO:0000256" key="1">
    <source>
        <dbReference type="ARBA" id="ARBA00023002"/>
    </source>
</evidence>
<dbReference type="RefSeq" id="WP_344671937.1">
    <property type="nucleotide sequence ID" value="NZ_BAAAQN010000098.1"/>
</dbReference>
<dbReference type="SUPFAM" id="SSF51905">
    <property type="entry name" value="FAD/NAD(P)-binding domain"/>
    <property type="match status" value="1"/>
</dbReference>
<dbReference type="InterPro" id="IPR050493">
    <property type="entry name" value="FAD-dep_Monooxygenase_BioMet"/>
</dbReference>
<accession>A0ABP5H7I7</accession>
<evidence type="ECO:0000313" key="5">
    <source>
        <dbReference type="Proteomes" id="UP001500751"/>
    </source>
</evidence>
<dbReference type="PRINTS" id="PR00420">
    <property type="entry name" value="RNGMNOXGNASE"/>
</dbReference>
<organism evidence="4 5">
    <name type="scientific">Catenulispora yoronensis</name>
    <dbReference type="NCBI Taxonomy" id="450799"/>
    <lineage>
        <taxon>Bacteria</taxon>
        <taxon>Bacillati</taxon>
        <taxon>Actinomycetota</taxon>
        <taxon>Actinomycetes</taxon>
        <taxon>Catenulisporales</taxon>
        <taxon>Catenulisporaceae</taxon>
        <taxon>Catenulispora</taxon>
    </lineage>
</organism>
<evidence type="ECO:0000259" key="3">
    <source>
        <dbReference type="Pfam" id="PF01494"/>
    </source>
</evidence>
<comment type="caution">
    <text evidence="4">The sequence shown here is derived from an EMBL/GenBank/DDBJ whole genome shotgun (WGS) entry which is preliminary data.</text>
</comment>
<evidence type="ECO:0000313" key="4">
    <source>
        <dbReference type="EMBL" id="GAA2064743.1"/>
    </source>
</evidence>
<evidence type="ECO:0000256" key="2">
    <source>
        <dbReference type="ARBA" id="ARBA00023033"/>
    </source>
</evidence>
<dbReference type="Pfam" id="PF01494">
    <property type="entry name" value="FAD_binding_3"/>
    <property type="match status" value="1"/>
</dbReference>
<dbReference type="Gene3D" id="3.50.50.60">
    <property type="entry name" value="FAD/NAD(P)-binding domain"/>
    <property type="match status" value="1"/>
</dbReference>
<reference evidence="5" key="1">
    <citation type="journal article" date="2019" name="Int. J. Syst. Evol. Microbiol.">
        <title>The Global Catalogue of Microorganisms (GCM) 10K type strain sequencing project: providing services to taxonomists for standard genome sequencing and annotation.</title>
        <authorList>
            <consortium name="The Broad Institute Genomics Platform"/>
            <consortium name="The Broad Institute Genome Sequencing Center for Infectious Disease"/>
            <person name="Wu L."/>
            <person name="Ma J."/>
        </authorList>
    </citation>
    <scope>NUCLEOTIDE SEQUENCE [LARGE SCALE GENOMIC DNA]</scope>
    <source>
        <strain evidence="5">JCM 16014</strain>
    </source>
</reference>
<dbReference type="EMBL" id="BAAAQN010000098">
    <property type="protein sequence ID" value="GAA2064743.1"/>
    <property type="molecule type" value="Genomic_DNA"/>
</dbReference>
<dbReference type="InterPro" id="IPR036188">
    <property type="entry name" value="FAD/NAD-bd_sf"/>
</dbReference>
<keyword evidence="1" id="KW-0560">Oxidoreductase</keyword>
<dbReference type="InterPro" id="IPR002938">
    <property type="entry name" value="FAD-bd"/>
</dbReference>
<keyword evidence="5" id="KW-1185">Reference proteome</keyword>
<keyword evidence="2" id="KW-0503">Monooxygenase</keyword>
<proteinExistence type="predicted"/>
<sequence length="391" mass="41593">MRILIAGAGIGGLAAARALIADGHEVSVYERADELRTSGSALTLWSNGTAVLHALGVPREGLGAPLDVLAVQRGRDGRQLMAVDVARAAARYGHPHLSMPRRDLIHRLAEGLPPGTVHFGKQVIGVVGSEVGGQPLAFSFADGTTTATALTPDLLIGADGHRSAVRAHVRAHLPGADPTRPTGWATFQGLTPVDIPTTHSRRGLMVIGREGMCGLLPAGGGLLQWWFDLRWDPEAPQPASAVALLKERFGHWASPVVETLAAADDADIEYFSHRRQKVSRGWSRGPVTVLGDAAHTMPPTVAQGANQALEDAWALARALRRHPSDVAAALADYERSRFKGARLTARVAGSELTDKYLPTPSLLTPNGLVTRMYTRWLRSVSTILSADPSAD</sequence>
<dbReference type="PANTHER" id="PTHR13789:SF309">
    <property type="entry name" value="PUTATIVE (AFU_ORTHOLOGUE AFUA_6G14510)-RELATED"/>
    <property type="match status" value="1"/>
</dbReference>
<gene>
    <name evidence="4" type="primary">hpxO</name>
    <name evidence="4" type="ORF">GCM10009839_90360</name>
</gene>